<sequence>MAMRKCCRGLELSPESPFPAMPSMSRAAWLLDWKPRSKAHREVYRFGRHCWLMGGWLSSHPDKGRKLCRTLRDNNTRQAIDLMLDKVYPKRGFPPARSWWSKTGFPLEGRVKPLPASTPDSRVLAAAIWVMGWHCMRHARLLDEEDPPEWCADRFVGALEKRVNACETPSEFLRFAIALCDGEVDYETGCEDATEDDSEEDADENDPFNLIQAQGFWAMGKMSRCYRRAPTTGGMPCEQQWRLGKELVEIGHLVMAMHMSRAVGETLRLNHLRPNLGTLAMLKLSLKYSDAAWDGSSSPNRSPDANEEASLIYTTGGEMVNVGFALCAASHRNLDMRWPDAPCWRRCATWYGCTVILTSLLGLLKDEKAAVTLTDSAGSPHTAATIRIKMTSCHYYGADQPVATVNYGLDIVGGEAQRPDPV</sequence>
<name>A3QMU5_CYHV3</name>
<dbReference type="EMBL" id="DQ177346">
    <property type="protein sequence ID" value="ABC55116.1"/>
    <property type="molecule type" value="Genomic_DNA"/>
</dbReference>
<dbReference type="GeneID" id="11266459"/>
<evidence type="ECO:0000313" key="5">
    <source>
        <dbReference type="Proteomes" id="UP000156776"/>
    </source>
</evidence>
<evidence type="ECO:0000313" key="2">
    <source>
        <dbReference type="EMBL" id="ABG42956.1"/>
    </source>
</evidence>
<gene>
    <name evidence="2" type="ORF">CyHV3_ORF129</name>
    <name evidence="3" type="ORF">KHVJ138</name>
</gene>
<evidence type="ECO:0000313" key="3">
    <source>
        <dbReference type="EMBL" id="BAF48942.1"/>
    </source>
</evidence>
<dbReference type="EMBL" id="AP008984">
    <property type="protein sequence ID" value="BAF48942.1"/>
    <property type="molecule type" value="Genomic_DNA"/>
</dbReference>
<accession>A3QMU5</accession>
<dbReference type="Proteomes" id="UP000169752">
    <property type="component" value="Segment"/>
</dbReference>
<evidence type="ECO:0000313" key="4">
    <source>
        <dbReference type="Proteomes" id="UP000106924"/>
    </source>
</evidence>
<reference evidence="2" key="2">
    <citation type="submission" date="2007-03" db="EMBL/GenBank/DDBJ databases">
        <title>Comparative genomics of carp herpesviruses.</title>
        <authorList>
            <person name="Davison A.J."/>
            <person name="Kurobe T."/>
            <person name="Gatherer D."/>
            <person name="Cunningham C."/>
            <person name="Waltzek T.B."/>
            <person name="Korf I."/>
            <person name="Fukuda H."/>
            <person name="Hedrick R.P."/>
        </authorList>
    </citation>
    <scope>NUCLEOTIDE SEQUENCE</scope>
    <source>
        <strain evidence="2">KHV-U</strain>
    </source>
</reference>
<reference evidence="4 5" key="1">
    <citation type="journal article" date="2007" name="J. Virol.">
        <title>Genome sequences of three koi herpesvirus isolates representing the expanding distribution of an emerging disease threatening koi and common carp worldwide.</title>
        <authorList>
            <person name="Aoki T."/>
            <person name="Hirono I."/>
            <person name="Kurokawa K."/>
            <person name="Fukuda H."/>
            <person name="Nahary R."/>
            <person name="Eldar A."/>
            <person name="Davison A.J."/>
            <person name="Waltzek T.B."/>
            <person name="Bercovier H."/>
            <person name="Hedrick R.P."/>
        </authorList>
    </citation>
    <scope>NUCLEOTIDE SEQUENCE [LARGE SCALE GENOMIC DNA]</scope>
    <source>
        <strain evidence="1">KHV-I</strain>
        <strain evidence="2 5">KHV-U</strain>
        <strain evidence="3">TUMST1</strain>
    </source>
</reference>
<keyword evidence="5" id="KW-1185">Reference proteome</keyword>
<evidence type="ECO:0000313" key="1">
    <source>
        <dbReference type="EMBL" id="ABC55116.1"/>
    </source>
</evidence>
<dbReference type="Proteomes" id="UP000156776">
    <property type="component" value="Segment"/>
</dbReference>
<dbReference type="KEGG" id="vg:11266459"/>
<dbReference type="RefSeq" id="YP_001096164.1">
    <property type="nucleotide sequence ID" value="NC_009127.1"/>
</dbReference>
<dbReference type="EMBL" id="DQ657948">
    <property type="protein sequence ID" value="ABG42956.1"/>
    <property type="molecule type" value="Genomic_DNA"/>
</dbReference>
<proteinExistence type="predicted"/>
<dbReference type="Proteomes" id="UP000106924">
    <property type="component" value="Segment"/>
</dbReference>
<protein>
    <submittedName>
        <fullName evidence="2">Protein ORF129</fullName>
    </submittedName>
</protein>
<organism evidence="1 4">
    <name type="scientific">Cyprinid herpesvirus 3</name>
    <name type="common">CyHV-3</name>
    <dbReference type="NCBI Taxonomy" id="180230"/>
    <lineage>
        <taxon>Viruses</taxon>
        <taxon>Duplodnaviria</taxon>
        <taxon>Heunggongvirae</taxon>
        <taxon>Peploviricota</taxon>
        <taxon>Herviviricetes</taxon>
        <taxon>Herpesvirales</taxon>
        <taxon>Alloherpesviridae</taxon>
        <taxon>Cyvirus</taxon>
        <taxon>Cyvirus cyprinidallo3</taxon>
    </lineage>
</organism>